<dbReference type="Gene3D" id="3.40.50.300">
    <property type="entry name" value="P-loop containing nucleotide triphosphate hydrolases"/>
    <property type="match status" value="2"/>
</dbReference>
<keyword evidence="4" id="KW-1185">Reference proteome</keyword>
<name>M2RGQ7_CERS8</name>
<evidence type="ECO:0000313" key="4">
    <source>
        <dbReference type="Proteomes" id="UP000016930"/>
    </source>
</evidence>
<dbReference type="SUPFAM" id="SSF52540">
    <property type="entry name" value="P-loop containing nucleoside triphosphate hydrolases"/>
    <property type="match status" value="2"/>
</dbReference>
<gene>
    <name evidence="3" type="ORF">CERSUDRAFT_72606</name>
</gene>
<feature type="domain" description="NACHT" evidence="2">
    <location>
        <begin position="312"/>
        <end position="463"/>
    </location>
</feature>
<dbReference type="AlphaFoldDB" id="M2RGQ7"/>
<organism evidence="3 4">
    <name type="scientific">Ceriporiopsis subvermispora (strain B)</name>
    <name type="common">White-rot fungus</name>
    <name type="synonym">Gelatoporia subvermispora</name>
    <dbReference type="NCBI Taxonomy" id="914234"/>
    <lineage>
        <taxon>Eukaryota</taxon>
        <taxon>Fungi</taxon>
        <taxon>Dikarya</taxon>
        <taxon>Basidiomycota</taxon>
        <taxon>Agaricomycotina</taxon>
        <taxon>Agaricomycetes</taxon>
        <taxon>Polyporales</taxon>
        <taxon>Gelatoporiaceae</taxon>
        <taxon>Gelatoporia</taxon>
    </lineage>
</organism>
<dbReference type="PANTHER" id="PTHR10039">
    <property type="entry name" value="AMELOGENIN"/>
    <property type="match status" value="1"/>
</dbReference>
<protein>
    <recommendedName>
        <fullName evidence="2">NACHT domain-containing protein</fullName>
    </recommendedName>
</protein>
<accession>M2RGQ7</accession>
<dbReference type="STRING" id="914234.M2RGQ7"/>
<dbReference type="InterPro" id="IPR031350">
    <property type="entry name" value="Goodbye_dom"/>
</dbReference>
<keyword evidence="1" id="KW-0677">Repeat</keyword>
<evidence type="ECO:0000313" key="3">
    <source>
        <dbReference type="EMBL" id="EMD37971.1"/>
    </source>
</evidence>
<dbReference type="Pfam" id="PF24883">
    <property type="entry name" value="NPHP3_N"/>
    <property type="match status" value="2"/>
</dbReference>
<feature type="domain" description="NACHT" evidence="2">
    <location>
        <begin position="632"/>
        <end position="775"/>
    </location>
</feature>
<dbReference type="InterPro" id="IPR056884">
    <property type="entry name" value="NPHP3-like_N"/>
</dbReference>
<proteinExistence type="predicted"/>
<dbReference type="HOGENOM" id="CLU_289016_0_0_1"/>
<dbReference type="PROSITE" id="PS50837">
    <property type="entry name" value="NACHT"/>
    <property type="match status" value="2"/>
</dbReference>
<dbReference type="OrthoDB" id="448455at2759"/>
<evidence type="ECO:0000256" key="1">
    <source>
        <dbReference type="ARBA" id="ARBA00022737"/>
    </source>
</evidence>
<evidence type="ECO:0000259" key="2">
    <source>
        <dbReference type="PROSITE" id="PS50837"/>
    </source>
</evidence>
<dbReference type="InterPro" id="IPR027417">
    <property type="entry name" value="P-loop_NTPase"/>
</dbReference>
<reference evidence="3 4" key="1">
    <citation type="journal article" date="2012" name="Proc. Natl. Acad. Sci. U.S.A.">
        <title>Comparative genomics of Ceriporiopsis subvermispora and Phanerochaete chrysosporium provide insight into selective ligninolysis.</title>
        <authorList>
            <person name="Fernandez-Fueyo E."/>
            <person name="Ruiz-Duenas F.J."/>
            <person name="Ferreira P."/>
            <person name="Floudas D."/>
            <person name="Hibbett D.S."/>
            <person name="Canessa P."/>
            <person name="Larrondo L.F."/>
            <person name="James T.Y."/>
            <person name="Seelenfreund D."/>
            <person name="Lobos S."/>
            <person name="Polanco R."/>
            <person name="Tello M."/>
            <person name="Honda Y."/>
            <person name="Watanabe T."/>
            <person name="Watanabe T."/>
            <person name="Ryu J.S."/>
            <person name="Kubicek C.P."/>
            <person name="Schmoll M."/>
            <person name="Gaskell J."/>
            <person name="Hammel K.E."/>
            <person name="St John F.J."/>
            <person name="Vanden Wymelenberg A."/>
            <person name="Sabat G."/>
            <person name="Splinter BonDurant S."/>
            <person name="Syed K."/>
            <person name="Yadav J.S."/>
            <person name="Doddapaneni H."/>
            <person name="Subramanian V."/>
            <person name="Lavin J.L."/>
            <person name="Oguiza J.A."/>
            <person name="Perez G."/>
            <person name="Pisabarro A.G."/>
            <person name="Ramirez L."/>
            <person name="Santoyo F."/>
            <person name="Master E."/>
            <person name="Coutinho P.M."/>
            <person name="Henrissat B."/>
            <person name="Lombard V."/>
            <person name="Magnuson J.K."/>
            <person name="Kuees U."/>
            <person name="Hori C."/>
            <person name="Igarashi K."/>
            <person name="Samejima M."/>
            <person name="Held B.W."/>
            <person name="Barry K.W."/>
            <person name="LaButti K.M."/>
            <person name="Lapidus A."/>
            <person name="Lindquist E.A."/>
            <person name="Lucas S.M."/>
            <person name="Riley R."/>
            <person name="Salamov A.A."/>
            <person name="Hoffmeister D."/>
            <person name="Schwenk D."/>
            <person name="Hadar Y."/>
            <person name="Yarden O."/>
            <person name="de Vries R.P."/>
            <person name="Wiebenga A."/>
            <person name="Stenlid J."/>
            <person name="Eastwood D."/>
            <person name="Grigoriev I.V."/>
            <person name="Berka R.M."/>
            <person name="Blanchette R.A."/>
            <person name="Kersten P."/>
            <person name="Martinez A.T."/>
            <person name="Vicuna R."/>
            <person name="Cullen D."/>
        </authorList>
    </citation>
    <scope>NUCLEOTIDE SEQUENCE [LARGE SCALE GENOMIC DNA]</scope>
    <source>
        <strain evidence="3 4">B</strain>
    </source>
</reference>
<dbReference type="PANTHER" id="PTHR10039:SF16">
    <property type="entry name" value="GPI INOSITOL-DEACYLASE"/>
    <property type="match status" value="1"/>
</dbReference>
<dbReference type="Pfam" id="PF22939">
    <property type="entry name" value="WHD_GPIID"/>
    <property type="match status" value="1"/>
</dbReference>
<dbReference type="InterPro" id="IPR054471">
    <property type="entry name" value="GPIID_WHD"/>
</dbReference>
<dbReference type="Pfam" id="PF17109">
    <property type="entry name" value="Goodbye"/>
    <property type="match status" value="1"/>
</dbReference>
<sequence>MSQSERMFLEALEKYKQRTKKDLTKEPFIAEFEKCKTAGDVMKILEEPVNEFIDRQEKGKVKGGLMRLLNRMVDVLLALHLNETLGEGIGLVWGPGKAVIGAVVVLLETIRGVRKSYMMHTDILEDVSNFIIRLEVYSKHTISPEMREIMVKILVEVMSILGLAAEQIRYGCFTVAQSHPEKYVKTFLRDSTVEEAFKKLNHLTSVGTGMTSTESLSVLYDLVRGLGLLMQDLQIPITAIRTGLDRLDGSMANIETDVIEMNRNDMVSNCRKWLSPPDPSTDHNAALNLHHEGTATWFTEGEIMREWIIVGSLLWVYGKPGSGKTVLCSMIIDALLCDRLLSNSMVAFFYCDFRDSSKQDISGLLFHLLLDISAQSSDCTKILSDLYSSHGMGSRRPSGHELQKCLEKMLNISTNRPLYIVVDALDECPDSGIKSPRDRMLKLIKDILGLCLSNVHICITSRPEPGIAEALRPLSSQSIAIDKSFEHSADIAKYVKSALDTDAGFSSWSEDDKSLVVETLSEKASGTIRWVVHQLDILRGCPPACIENLSLHLDEAYGNKACCDEWLSPPDPSKNYDLALKFRHEGTATWFTEGEMMQEWKLTRPLLWVHGKRRYPWVDLHLPIALTEILLAGSGKTILCSAIIESLLRDHSPPNSVVTYFYCDFRDLTKQDVDDLLSRLLTDMSAKSIDCAKILYGLYSTHGKGLRRPTTASLKECLRKMLHASRRRLVYIIIDALDECPNTQIESPRNRMLKLIQDILGLCLSNVHICITSRPEPGIAEALRRLNPQSIAVDKSFEHSADIAKYVKSALDTDAGFSSWSEDDKSLVVETLSEKANGIFRWVSCQLHILRDCSPAHIKSALHTLPMTLDETYDRILDGIERNAVEHVLKLFHCLTVCRRPLSIQELAEVLAVDSASDIPKLKVEWRYKDPKATVLDMCSALVVMHPDTNLVQFAHFSVQEYLLSDRLASKSLKKFHIREQNAHVVIAKACLGVLLHWQIPTRAQAEDPITYADTHSPLARYSAEYWTEHASIEGVSGTIQKAMEMFFDPSDRGTHTPPQLQ</sequence>
<dbReference type="EMBL" id="KB445795">
    <property type="protein sequence ID" value="EMD37971.1"/>
    <property type="molecule type" value="Genomic_DNA"/>
</dbReference>
<dbReference type="Proteomes" id="UP000016930">
    <property type="component" value="Unassembled WGS sequence"/>
</dbReference>
<dbReference type="InterPro" id="IPR007111">
    <property type="entry name" value="NACHT_NTPase"/>
</dbReference>